<dbReference type="AlphaFoldDB" id="A0A8T1NBZ8"/>
<dbReference type="PANTHER" id="PTHR33103:SF99">
    <property type="entry name" value="DUF674 FAMILY PROTEIN"/>
    <property type="match status" value="1"/>
</dbReference>
<proteinExistence type="predicted"/>
<keyword evidence="2" id="KW-1185">Reference proteome</keyword>
<dbReference type="EMBL" id="CM031822">
    <property type="protein sequence ID" value="KAG6629219.1"/>
    <property type="molecule type" value="Genomic_DNA"/>
</dbReference>
<dbReference type="PANTHER" id="PTHR33103">
    <property type="entry name" value="OS01G0153900 PROTEIN"/>
    <property type="match status" value="1"/>
</dbReference>
<protein>
    <recommendedName>
        <fullName evidence="3">DUF674 domain-containing protein</fullName>
    </recommendedName>
</protein>
<dbReference type="EMBL" id="CM031822">
    <property type="protein sequence ID" value="KAG6629218.1"/>
    <property type="molecule type" value="Genomic_DNA"/>
</dbReference>
<evidence type="ECO:0000313" key="2">
    <source>
        <dbReference type="Proteomes" id="UP000811609"/>
    </source>
</evidence>
<name>A0A8T1NBZ8_CARIL</name>
<sequence>MATNPSSSETETIISLKLLVDKSSNKVVFAESGKEFVDFLFGLLQVPLGSIIALLRDNDLAPGSGSLGRVYESIENLDPSYLLPNQTKGSLLNPKPAFQSSSLTPPLLQNFVSPDQEIRTESVVYYVSPLDGLFGDLPRTSRRAKGIPNNTEKGYVRGVVTYMVMDDLTVKPMSTISSTALLINTLNIKDMGSVQEKKVEIDIKKGLELLKVSLYSTTVLTDVFLGHRDL</sequence>
<comment type="caution">
    <text evidence="1">The sequence shown here is derived from an EMBL/GenBank/DDBJ whole genome shotgun (WGS) entry which is preliminary data.</text>
</comment>
<dbReference type="Proteomes" id="UP000811609">
    <property type="component" value="Chromosome 14"/>
</dbReference>
<gene>
    <name evidence="1" type="ORF">CIPAW_14G069300</name>
</gene>
<evidence type="ECO:0008006" key="3">
    <source>
        <dbReference type="Google" id="ProtNLM"/>
    </source>
</evidence>
<accession>A0A8T1NBZ8</accession>
<dbReference type="Pfam" id="PF05056">
    <property type="entry name" value="DUF674"/>
    <property type="match status" value="2"/>
</dbReference>
<reference evidence="1" key="1">
    <citation type="submission" date="2020-12" db="EMBL/GenBank/DDBJ databases">
        <title>WGS assembly of Carya illinoinensis cv. Pawnee.</title>
        <authorList>
            <person name="Platts A."/>
            <person name="Shu S."/>
            <person name="Wright S."/>
            <person name="Barry K."/>
            <person name="Edger P."/>
            <person name="Pires J.C."/>
            <person name="Schmutz J."/>
        </authorList>
    </citation>
    <scope>NUCLEOTIDE SEQUENCE</scope>
    <source>
        <tissue evidence="1">Leaf</tissue>
    </source>
</reference>
<organism evidence="1 2">
    <name type="scientific">Carya illinoinensis</name>
    <name type="common">Pecan</name>
    <dbReference type="NCBI Taxonomy" id="32201"/>
    <lineage>
        <taxon>Eukaryota</taxon>
        <taxon>Viridiplantae</taxon>
        <taxon>Streptophyta</taxon>
        <taxon>Embryophyta</taxon>
        <taxon>Tracheophyta</taxon>
        <taxon>Spermatophyta</taxon>
        <taxon>Magnoliopsida</taxon>
        <taxon>eudicotyledons</taxon>
        <taxon>Gunneridae</taxon>
        <taxon>Pentapetalae</taxon>
        <taxon>rosids</taxon>
        <taxon>fabids</taxon>
        <taxon>Fagales</taxon>
        <taxon>Juglandaceae</taxon>
        <taxon>Carya</taxon>
    </lineage>
</organism>
<dbReference type="InterPro" id="IPR007750">
    <property type="entry name" value="DUF674"/>
</dbReference>
<evidence type="ECO:0000313" key="1">
    <source>
        <dbReference type="EMBL" id="KAG6629219.1"/>
    </source>
</evidence>